<dbReference type="Proteomes" id="UP000475385">
    <property type="component" value="Unassembled WGS sequence"/>
</dbReference>
<dbReference type="Gene3D" id="3.40.190.10">
    <property type="entry name" value="Periplasmic binding protein-like II"/>
    <property type="match status" value="1"/>
</dbReference>
<evidence type="ECO:0000256" key="1">
    <source>
        <dbReference type="ARBA" id="ARBA00006987"/>
    </source>
</evidence>
<name>A0A6M1LI27_9PROT</name>
<dbReference type="AlphaFoldDB" id="A0A6M1LI27"/>
<dbReference type="InterPro" id="IPR005064">
    <property type="entry name" value="BUG"/>
</dbReference>
<dbReference type="EMBL" id="JAAIKB010000002">
    <property type="protein sequence ID" value="NGM19659.1"/>
    <property type="molecule type" value="Genomic_DNA"/>
</dbReference>
<evidence type="ECO:0000313" key="4">
    <source>
        <dbReference type="Proteomes" id="UP000475385"/>
    </source>
</evidence>
<sequence>MTSRRVLLGAAAATLAAPAYAQPAWPARPVRILISFPPGGSSDFVARVIAPQMAEMFGQSFVVDNRPGAGGMLAAEALKREPADGHAFLLSNNAPFTIAPTMFPRITYDALRDFSHVAYLGSTFGGAVAHPSLGVRSLAELVAKAKAAPGTINFGSSGIGSIGHITGVNFCLRAGIDMVHVPYRGAGPLRIDLTTGVVKLNFEGIVSSLPAIAAGQLVGLAVAAEDRIPAAPDLPTFRELGHDLVIKNWHGLSAPAGLPPAIADRLQRGLAEICARAATTAQFATIGNYYAPMAAADFPRFVADQIALWRPMIIAADAVDK</sequence>
<dbReference type="PANTHER" id="PTHR42928">
    <property type="entry name" value="TRICARBOXYLATE-BINDING PROTEIN"/>
    <property type="match status" value="1"/>
</dbReference>
<evidence type="ECO:0000256" key="2">
    <source>
        <dbReference type="SAM" id="SignalP"/>
    </source>
</evidence>
<evidence type="ECO:0000313" key="3">
    <source>
        <dbReference type="EMBL" id="NGM19659.1"/>
    </source>
</evidence>
<keyword evidence="4" id="KW-1185">Reference proteome</keyword>
<keyword evidence="2" id="KW-0732">Signal</keyword>
<reference evidence="3 4" key="1">
    <citation type="submission" date="2020-03" db="EMBL/GenBank/DDBJ databases">
        <title>Roseomonas stagni sp. nov., isolated from pond water in Japan.</title>
        <authorList>
            <person name="Furuhata K."/>
            <person name="Miyamoto H."/>
            <person name="Goto K."/>
        </authorList>
    </citation>
    <scope>NUCLEOTIDE SEQUENCE [LARGE SCALE GENOMIC DNA]</scope>
    <source>
        <strain evidence="3 4">PeD5</strain>
    </source>
</reference>
<protein>
    <submittedName>
        <fullName evidence="3">Tripartite tricarboxylate transporter substrate binding protein</fullName>
    </submittedName>
</protein>
<gene>
    <name evidence="3" type="ORF">G3576_06510</name>
</gene>
<feature type="chain" id="PRO_5027108653" evidence="2">
    <location>
        <begin position="22"/>
        <end position="321"/>
    </location>
</feature>
<comment type="similarity">
    <text evidence="1">Belongs to the UPF0065 (bug) family.</text>
</comment>
<dbReference type="Pfam" id="PF03401">
    <property type="entry name" value="TctC"/>
    <property type="match status" value="1"/>
</dbReference>
<accession>A0A6M1LI27</accession>
<dbReference type="InterPro" id="IPR006311">
    <property type="entry name" value="TAT_signal"/>
</dbReference>
<proteinExistence type="inferred from homology"/>
<dbReference type="PIRSF" id="PIRSF017082">
    <property type="entry name" value="YflP"/>
    <property type="match status" value="1"/>
</dbReference>
<dbReference type="PANTHER" id="PTHR42928:SF5">
    <property type="entry name" value="BLR1237 PROTEIN"/>
    <property type="match status" value="1"/>
</dbReference>
<organism evidence="3 4">
    <name type="scientific">Falsiroseomonas algicola</name>
    <dbReference type="NCBI Taxonomy" id="2716930"/>
    <lineage>
        <taxon>Bacteria</taxon>
        <taxon>Pseudomonadati</taxon>
        <taxon>Pseudomonadota</taxon>
        <taxon>Alphaproteobacteria</taxon>
        <taxon>Acetobacterales</taxon>
        <taxon>Roseomonadaceae</taxon>
        <taxon>Falsiroseomonas</taxon>
    </lineage>
</organism>
<dbReference type="InterPro" id="IPR042100">
    <property type="entry name" value="Bug_dom1"/>
</dbReference>
<feature type="signal peptide" evidence="2">
    <location>
        <begin position="1"/>
        <end position="21"/>
    </location>
</feature>
<dbReference type="RefSeq" id="WP_164693549.1">
    <property type="nucleotide sequence ID" value="NZ_JAAIKB010000002.1"/>
</dbReference>
<dbReference type="Gene3D" id="3.40.190.150">
    <property type="entry name" value="Bordetella uptake gene, domain 1"/>
    <property type="match status" value="1"/>
</dbReference>
<dbReference type="PROSITE" id="PS51318">
    <property type="entry name" value="TAT"/>
    <property type="match status" value="1"/>
</dbReference>
<comment type="caution">
    <text evidence="3">The sequence shown here is derived from an EMBL/GenBank/DDBJ whole genome shotgun (WGS) entry which is preliminary data.</text>
</comment>
<dbReference type="CDD" id="cd07012">
    <property type="entry name" value="PBP2_Bug_TTT"/>
    <property type="match status" value="1"/>
</dbReference>